<gene>
    <name evidence="2" type="ORF">LX97_01187</name>
</gene>
<sequence length="114" mass="13314">MKLLLDQNISFRVIPSIIEYFPESQQVKYLNLQNATDHEIWEFAQLHGFTIVTFDADFYNISQIKGFPPKIIWLRTGNLTSNAITTLLMKHKVVINDFINHDDFNKIACLEINE</sequence>
<dbReference type="EMBL" id="QKZR01000001">
    <property type="protein sequence ID" value="PZX44178.1"/>
    <property type="molecule type" value="Genomic_DNA"/>
</dbReference>
<reference evidence="2 3" key="1">
    <citation type="submission" date="2018-06" db="EMBL/GenBank/DDBJ databases">
        <title>Genomic Encyclopedia of Archaeal and Bacterial Type Strains, Phase II (KMG-II): from individual species to whole genera.</title>
        <authorList>
            <person name="Goeker M."/>
        </authorList>
    </citation>
    <scope>NUCLEOTIDE SEQUENCE [LARGE SCALE GENOMIC DNA]</scope>
    <source>
        <strain evidence="2 3">DSM 17205</strain>
    </source>
</reference>
<proteinExistence type="predicted"/>
<feature type="domain" description="DUF5615" evidence="1">
    <location>
        <begin position="1"/>
        <end position="104"/>
    </location>
</feature>
<evidence type="ECO:0000313" key="3">
    <source>
        <dbReference type="Proteomes" id="UP000248584"/>
    </source>
</evidence>
<protein>
    <submittedName>
        <fullName evidence="2">Nuclease of predicted toxin-antitoxin system</fullName>
    </submittedName>
</protein>
<dbReference type="Proteomes" id="UP000248584">
    <property type="component" value="Unassembled WGS sequence"/>
</dbReference>
<dbReference type="InterPro" id="IPR041049">
    <property type="entry name" value="DUF5615"/>
</dbReference>
<accession>A0ABX5Q2A0</accession>
<dbReference type="Pfam" id="PF18480">
    <property type="entry name" value="DUF5615"/>
    <property type="match status" value="1"/>
</dbReference>
<comment type="caution">
    <text evidence="2">The sequence shown here is derived from an EMBL/GenBank/DDBJ whole genome shotgun (WGS) entry which is preliminary data.</text>
</comment>
<name>A0ABX5Q2A0_9FLAO</name>
<keyword evidence="3" id="KW-1185">Reference proteome</keyword>
<dbReference type="RefSeq" id="WP_015362024.1">
    <property type="nucleotide sequence ID" value="NZ_QKZR01000001.1"/>
</dbReference>
<organism evidence="2 3">
    <name type="scientific">Nonlabens dokdonensis</name>
    <dbReference type="NCBI Taxonomy" id="328515"/>
    <lineage>
        <taxon>Bacteria</taxon>
        <taxon>Pseudomonadati</taxon>
        <taxon>Bacteroidota</taxon>
        <taxon>Flavobacteriia</taxon>
        <taxon>Flavobacteriales</taxon>
        <taxon>Flavobacteriaceae</taxon>
        <taxon>Nonlabens</taxon>
    </lineage>
</organism>
<evidence type="ECO:0000313" key="2">
    <source>
        <dbReference type="EMBL" id="PZX44178.1"/>
    </source>
</evidence>
<evidence type="ECO:0000259" key="1">
    <source>
        <dbReference type="Pfam" id="PF18480"/>
    </source>
</evidence>